<dbReference type="RefSeq" id="WP_119151792.1">
    <property type="nucleotide sequence ID" value="NZ_JBHSOV010000040.1"/>
</dbReference>
<sequence>MAIKGQKYMHYPESLKLESIRLHVDEGWRWMRKYREDGQAAFEDRRGSPHRAETEQERELKRLYMEVDV</sequence>
<gene>
    <name evidence="1" type="ORF">D3H35_24620</name>
</gene>
<dbReference type="GO" id="GO:0043565">
    <property type="term" value="F:sequence-specific DNA binding"/>
    <property type="evidence" value="ECO:0007669"/>
    <property type="project" value="InterPro"/>
</dbReference>
<evidence type="ECO:0000313" key="2">
    <source>
        <dbReference type="Proteomes" id="UP000266340"/>
    </source>
</evidence>
<proteinExistence type="predicted"/>
<reference evidence="1 2" key="1">
    <citation type="submission" date="2018-09" db="EMBL/GenBank/DDBJ databases">
        <title>Cohnella cavernae sp. nov., isolated from a karst cave.</title>
        <authorList>
            <person name="Zhu H."/>
        </authorList>
    </citation>
    <scope>NUCLEOTIDE SEQUENCE [LARGE SCALE GENOMIC DNA]</scope>
    <source>
        <strain evidence="1 2">K2E09-144</strain>
    </source>
</reference>
<comment type="caution">
    <text evidence="1">The sequence shown here is derived from an EMBL/GenBank/DDBJ whole genome shotgun (WGS) entry which is preliminary data.</text>
</comment>
<dbReference type="SUPFAM" id="SSF48295">
    <property type="entry name" value="TrpR-like"/>
    <property type="match status" value="1"/>
</dbReference>
<accession>A0A398CK21</accession>
<name>A0A398CK21_9BACL</name>
<dbReference type="Proteomes" id="UP000266340">
    <property type="component" value="Unassembled WGS sequence"/>
</dbReference>
<evidence type="ECO:0000313" key="1">
    <source>
        <dbReference type="EMBL" id="RIE01539.1"/>
    </source>
</evidence>
<dbReference type="InterPro" id="IPR010921">
    <property type="entry name" value="Trp_repressor/repl_initiator"/>
</dbReference>
<keyword evidence="2" id="KW-1185">Reference proteome</keyword>
<dbReference type="EMBL" id="QXJM01000040">
    <property type="protein sequence ID" value="RIE01539.1"/>
    <property type="molecule type" value="Genomic_DNA"/>
</dbReference>
<organism evidence="1 2">
    <name type="scientific">Cohnella faecalis</name>
    <dbReference type="NCBI Taxonomy" id="2315694"/>
    <lineage>
        <taxon>Bacteria</taxon>
        <taxon>Bacillati</taxon>
        <taxon>Bacillota</taxon>
        <taxon>Bacilli</taxon>
        <taxon>Bacillales</taxon>
        <taxon>Paenibacillaceae</taxon>
        <taxon>Cohnella</taxon>
    </lineage>
</organism>
<dbReference type="AlphaFoldDB" id="A0A398CK21"/>
<protein>
    <submittedName>
        <fullName evidence="1">Helix-turn-helix domain-containing protein</fullName>
    </submittedName>
</protein>